<dbReference type="Proteomes" id="UP001260872">
    <property type="component" value="Unassembled WGS sequence"/>
</dbReference>
<dbReference type="SUPFAM" id="SSF56784">
    <property type="entry name" value="HAD-like"/>
    <property type="match status" value="1"/>
</dbReference>
<gene>
    <name evidence="2" type="ORF">RH857_07305</name>
</gene>
<evidence type="ECO:0000313" key="2">
    <source>
        <dbReference type="EMBL" id="MDR5711940.1"/>
    </source>
</evidence>
<evidence type="ECO:0000313" key="3">
    <source>
        <dbReference type="Proteomes" id="UP001260872"/>
    </source>
</evidence>
<dbReference type="EMBL" id="JAVKGT010000016">
    <property type="protein sequence ID" value="MDR5711940.1"/>
    <property type="molecule type" value="Genomic_DNA"/>
</dbReference>
<reference evidence="3" key="1">
    <citation type="submission" date="2023-07" db="EMBL/GenBank/DDBJ databases">
        <title>Description of three actinobacteria isolated from air of manufacturing shop in a pharmaceutical factory.</title>
        <authorList>
            <person name="Zhang D.-F."/>
        </authorList>
    </citation>
    <scope>NUCLEOTIDE SEQUENCE [LARGE SCALE GENOMIC DNA]</scope>
    <source>
        <strain evidence="3">CCTCC AB 207010</strain>
    </source>
</reference>
<dbReference type="InterPro" id="IPR023214">
    <property type="entry name" value="HAD_sf"/>
</dbReference>
<protein>
    <recommendedName>
        <fullName evidence="4">HAD family hydrolase</fullName>
    </recommendedName>
</protein>
<dbReference type="InterPro" id="IPR036412">
    <property type="entry name" value="HAD-like_sf"/>
</dbReference>
<accession>A0ABU1FTF3</accession>
<keyword evidence="3" id="KW-1185">Reference proteome</keyword>
<evidence type="ECO:0008006" key="4">
    <source>
        <dbReference type="Google" id="ProtNLM"/>
    </source>
</evidence>
<feature type="compositionally biased region" description="Polar residues" evidence="1">
    <location>
        <begin position="78"/>
        <end position="87"/>
    </location>
</feature>
<dbReference type="Gene3D" id="3.40.50.1000">
    <property type="entry name" value="HAD superfamily/HAD-like"/>
    <property type="match status" value="1"/>
</dbReference>
<comment type="caution">
    <text evidence="2">The sequence shown here is derived from an EMBL/GenBank/DDBJ whole genome shotgun (WGS) entry which is preliminary data.</text>
</comment>
<dbReference type="RefSeq" id="WP_310537321.1">
    <property type="nucleotide sequence ID" value="NZ_BAAAOC010000021.1"/>
</dbReference>
<dbReference type="Pfam" id="PF00702">
    <property type="entry name" value="Hydrolase"/>
    <property type="match status" value="1"/>
</dbReference>
<organism evidence="2 3">
    <name type="scientific">Nesterenkonia flava</name>
    <dbReference type="NCBI Taxonomy" id="469799"/>
    <lineage>
        <taxon>Bacteria</taxon>
        <taxon>Bacillati</taxon>
        <taxon>Actinomycetota</taxon>
        <taxon>Actinomycetes</taxon>
        <taxon>Micrococcales</taxon>
        <taxon>Micrococcaceae</taxon>
        <taxon>Nesterenkonia</taxon>
    </lineage>
</organism>
<proteinExistence type="predicted"/>
<name>A0ABU1FTF3_9MICC</name>
<feature type="region of interest" description="Disordered" evidence="1">
    <location>
        <begin position="70"/>
        <end position="95"/>
    </location>
</feature>
<sequence>MRDKLLLLDFDGTVCLGEDPILAYAAEVDHALAHRGLAHQLPAPVVEIVTEALHTDQLLVEAITYDDDGVPTAVSGASEPTDSSEAGTSRAHPVSWPLQDGYQLTQLLARQAGLTDEEAGAAYRAGRHAIVARGLGATDLHAPEGLQALLDQVRESAVVVLITNAPGEAFDPWLKTLGLTTAFDAVINGARKPLGMPAAVEQARAVGVQNMDEATMTPATRILSVGDIWANDLQPVAEIGGETILLDRFSTGLGQPTRRVKDFAEAAPLIAHWASSSDARL</sequence>
<evidence type="ECO:0000256" key="1">
    <source>
        <dbReference type="SAM" id="MobiDB-lite"/>
    </source>
</evidence>